<keyword evidence="2" id="KW-0175">Coiled coil</keyword>
<protein>
    <submittedName>
        <fullName evidence="4">IS3 family transposase</fullName>
    </submittedName>
</protein>
<dbReference type="NCBIfam" id="NF033516">
    <property type="entry name" value="transpos_IS3"/>
    <property type="match status" value="1"/>
</dbReference>
<evidence type="ECO:0000256" key="2">
    <source>
        <dbReference type="SAM" id="Coils"/>
    </source>
</evidence>
<dbReference type="Gene3D" id="3.30.420.10">
    <property type="entry name" value="Ribonuclease H-like superfamily/Ribonuclease H"/>
    <property type="match status" value="1"/>
</dbReference>
<gene>
    <name evidence="4" type="ORF">A9D01_02965</name>
</gene>
<dbReference type="InterPro" id="IPR009057">
    <property type="entry name" value="Homeodomain-like_sf"/>
</dbReference>
<dbReference type="SUPFAM" id="SSF53098">
    <property type="entry name" value="Ribonuclease H-like"/>
    <property type="match status" value="1"/>
</dbReference>
<evidence type="ECO:0000313" key="4">
    <source>
        <dbReference type="EMBL" id="ATZ07884.1"/>
    </source>
</evidence>
<name>A0ABC8CHK4_CORST</name>
<dbReference type="AlphaFoldDB" id="A0ABC8CHK4"/>
<dbReference type="InterPro" id="IPR001584">
    <property type="entry name" value="Integrase_cat-core"/>
</dbReference>
<evidence type="ECO:0000256" key="1">
    <source>
        <dbReference type="ARBA" id="ARBA00002286"/>
    </source>
</evidence>
<dbReference type="InterPro" id="IPR012337">
    <property type="entry name" value="RNaseH-like_sf"/>
</dbReference>
<feature type="domain" description="Integrase catalytic" evidence="3">
    <location>
        <begin position="226"/>
        <end position="389"/>
    </location>
</feature>
<dbReference type="Proteomes" id="UP000231994">
    <property type="component" value="Chromosome"/>
</dbReference>
<evidence type="ECO:0000259" key="3">
    <source>
        <dbReference type="PROSITE" id="PS50994"/>
    </source>
</evidence>
<dbReference type="InterPro" id="IPR036397">
    <property type="entry name" value="RNaseH_sf"/>
</dbReference>
<feature type="coiled-coil region" evidence="2">
    <location>
        <begin position="62"/>
        <end position="89"/>
    </location>
</feature>
<reference evidence="4 5" key="1">
    <citation type="submission" date="2017-11" db="EMBL/GenBank/DDBJ databases">
        <title>Whole genome sequencing of cultured pathogen.</title>
        <authorList>
            <person name="Hoffmann M."/>
            <person name="Sanchez M."/>
            <person name="Timme R."/>
            <person name="Nudel K."/>
            <person name="Bry L."/>
        </authorList>
    </citation>
    <scope>NUCLEOTIDE SEQUENCE [LARGE SCALE GENOMIC DNA]</scope>
    <source>
        <strain evidence="4 5">216</strain>
    </source>
</reference>
<dbReference type="Pfam" id="PF00665">
    <property type="entry name" value="rve"/>
    <property type="match status" value="1"/>
</dbReference>
<comment type="function">
    <text evidence="1">Involved in the transposition of the insertion sequence.</text>
</comment>
<organism evidence="4 5">
    <name type="scientific">Corynebacterium striatum</name>
    <dbReference type="NCBI Taxonomy" id="43770"/>
    <lineage>
        <taxon>Bacteria</taxon>
        <taxon>Bacillati</taxon>
        <taxon>Actinomycetota</taxon>
        <taxon>Actinomycetes</taxon>
        <taxon>Mycobacteriales</taxon>
        <taxon>Corynebacteriaceae</taxon>
        <taxon>Corynebacterium</taxon>
    </lineage>
</organism>
<dbReference type="Pfam" id="PF01527">
    <property type="entry name" value="HTH_Tnp_1"/>
    <property type="match status" value="1"/>
</dbReference>
<dbReference type="Pfam" id="PF13276">
    <property type="entry name" value="HTH_21"/>
    <property type="match status" value="1"/>
</dbReference>
<dbReference type="InterPro" id="IPR050900">
    <property type="entry name" value="Transposase_IS3/IS150/IS904"/>
</dbReference>
<dbReference type="InterPro" id="IPR048020">
    <property type="entry name" value="Transpos_IS3"/>
</dbReference>
<dbReference type="InterPro" id="IPR002514">
    <property type="entry name" value="Transposase_8"/>
</dbReference>
<evidence type="ECO:0000313" key="5">
    <source>
        <dbReference type="Proteomes" id="UP000231994"/>
    </source>
</evidence>
<dbReference type="InterPro" id="IPR025948">
    <property type="entry name" value="HTH-like_dom"/>
</dbReference>
<dbReference type="RefSeq" id="WP_100618652.1">
    <property type="nucleotide sequence ID" value="NZ_CP024932.1"/>
</dbReference>
<dbReference type="SUPFAM" id="SSF46689">
    <property type="entry name" value="Homeodomain-like"/>
    <property type="match status" value="1"/>
</dbReference>
<dbReference type="PANTHER" id="PTHR46889:SF4">
    <property type="entry name" value="TRANSPOSASE INSO FOR INSERTION SEQUENCE ELEMENT IS911B-RELATED"/>
    <property type="match status" value="1"/>
</dbReference>
<dbReference type="PROSITE" id="PS50994">
    <property type="entry name" value="INTEGRASE"/>
    <property type="match status" value="1"/>
</dbReference>
<dbReference type="EMBL" id="CP024932">
    <property type="protein sequence ID" value="ATZ07884.1"/>
    <property type="molecule type" value="Genomic_DNA"/>
</dbReference>
<proteinExistence type="predicted"/>
<accession>A0ABC8CHK4</accession>
<dbReference type="PANTHER" id="PTHR46889">
    <property type="entry name" value="TRANSPOSASE INSF FOR INSERTION SEQUENCE IS3B-RELATED"/>
    <property type="match status" value="1"/>
</dbReference>
<sequence length="397" mass="45341">MSRYSEQFKRDAVALYENNEDLSLHAASAELGINRASLHSWVKKYGTGKRARIKAAHDKAQAATDSERIRQLEKENTKLREERDILRKAAKYFGRRDTLVIRFQFVYDHRTEYSVKRMCHVLKLNRSSFYKWLNTREKRWLKTCSDALIGARIKSIFDDEHGLYGAKRIAASLNDDKDFPPINHKKVARIMKAMGLKGFTKRRRCVTTRRKPGHRVMPDLVGRKFTADKPNQVYVGDITYLPCKGGKNMYLATVIDTYSRKLAGYALADHMRVSLVVDALAHAHGVRGSLDGAVFHSDHGSVYTSQTFRSYCSSLGVRQSMGAVGTSADNALAESFNATLKREVLRDRKVFDNPIACRQEVFRWCMRYNTRRRHSWCNLVAPDTFEALTSATLTKAA</sequence>
<dbReference type="Gene3D" id="1.10.10.60">
    <property type="entry name" value="Homeodomain-like"/>
    <property type="match status" value="1"/>
</dbReference>